<evidence type="ECO:0000259" key="2">
    <source>
        <dbReference type="SMART" id="SM00014"/>
    </source>
</evidence>
<dbReference type="SMART" id="SM00014">
    <property type="entry name" value="acidPPc"/>
    <property type="match status" value="1"/>
</dbReference>
<feature type="transmembrane region" description="Helical" evidence="1">
    <location>
        <begin position="189"/>
        <end position="207"/>
    </location>
</feature>
<reference evidence="4" key="1">
    <citation type="journal article" date="2016" name="Genome Announc.">
        <title>Draft Genome Sequences of Five Rapidly Growing Mycobacterium Species, M. thermoresistibile, M. fortuitum subsp. acetamidolyticum, M. canariasense, M. brisbanense, and M. novocastrense.</title>
        <authorList>
            <person name="Katahira K."/>
            <person name="Ogura Y."/>
            <person name="Gotoh Y."/>
            <person name="Hayashi T."/>
        </authorList>
    </citation>
    <scope>NUCLEOTIDE SEQUENCE [LARGE SCALE GENOMIC DNA]</scope>
    <source>
        <strain evidence="4">JCM15654</strain>
    </source>
</reference>
<dbReference type="InterPro" id="IPR036938">
    <property type="entry name" value="PAP2/HPO_sf"/>
</dbReference>
<dbReference type="Proteomes" id="UP000069620">
    <property type="component" value="Unassembled WGS sequence"/>
</dbReference>
<feature type="transmembrane region" description="Helical" evidence="1">
    <location>
        <begin position="57"/>
        <end position="86"/>
    </location>
</feature>
<name>A0A100W0E2_9MYCO</name>
<keyword evidence="1" id="KW-0812">Transmembrane</keyword>
<protein>
    <submittedName>
        <fullName evidence="3">Phosphoesterase, PA-phosphatase related protein</fullName>
    </submittedName>
</protein>
<dbReference type="Pfam" id="PF01569">
    <property type="entry name" value="PAP2"/>
    <property type="match status" value="1"/>
</dbReference>
<evidence type="ECO:0000313" key="4">
    <source>
        <dbReference type="Proteomes" id="UP000069620"/>
    </source>
</evidence>
<reference evidence="4" key="2">
    <citation type="submission" date="2016-02" db="EMBL/GenBank/DDBJ databases">
        <title>Draft genome sequence of five rapidly growing Mycobacterium species.</title>
        <authorList>
            <person name="Katahira K."/>
            <person name="Gotou Y."/>
            <person name="Iida K."/>
            <person name="Ogura Y."/>
            <person name="Hayashi T."/>
        </authorList>
    </citation>
    <scope>NUCLEOTIDE SEQUENCE [LARGE SCALE GENOMIC DNA]</scope>
    <source>
        <strain evidence="4">JCM15654</strain>
    </source>
</reference>
<dbReference type="PANTHER" id="PTHR14969">
    <property type="entry name" value="SPHINGOSINE-1-PHOSPHATE PHOSPHOHYDROLASE"/>
    <property type="match status" value="1"/>
</dbReference>
<dbReference type="Gene3D" id="1.20.144.10">
    <property type="entry name" value="Phosphatidic acid phosphatase type 2/haloperoxidase"/>
    <property type="match status" value="1"/>
</dbReference>
<evidence type="ECO:0000256" key="1">
    <source>
        <dbReference type="SAM" id="Phobius"/>
    </source>
</evidence>
<proteinExistence type="predicted"/>
<feature type="domain" description="Phosphatidic acid phosphatase type 2/haloperoxidase" evidence="2">
    <location>
        <begin position="93"/>
        <end position="204"/>
    </location>
</feature>
<dbReference type="EMBL" id="BCSX01000028">
    <property type="protein sequence ID" value="GAS89338.1"/>
    <property type="molecule type" value="Genomic_DNA"/>
</dbReference>
<dbReference type="InterPro" id="IPR000326">
    <property type="entry name" value="PAP2/HPO"/>
</dbReference>
<dbReference type="STRING" id="146020.RMCB_3434"/>
<gene>
    <name evidence="3" type="ORF">RMCB_3434</name>
</gene>
<dbReference type="PANTHER" id="PTHR14969:SF13">
    <property type="entry name" value="AT30094P"/>
    <property type="match status" value="1"/>
</dbReference>
<feature type="transmembrane region" description="Helical" evidence="1">
    <location>
        <begin position="93"/>
        <end position="115"/>
    </location>
</feature>
<accession>A0A100W0E2</accession>
<dbReference type="AlphaFoldDB" id="A0A100W0E2"/>
<feature type="transmembrane region" description="Helical" evidence="1">
    <location>
        <begin position="135"/>
        <end position="155"/>
    </location>
</feature>
<comment type="caution">
    <text evidence="3">The sequence shown here is derived from an EMBL/GenBank/DDBJ whole genome shotgun (WGS) entry which is preliminary data.</text>
</comment>
<feature type="transmembrane region" description="Helical" evidence="1">
    <location>
        <begin position="162"/>
        <end position="183"/>
    </location>
</feature>
<organism evidence="3 4">
    <name type="scientific">Mycolicibacterium brisbanense</name>
    <dbReference type="NCBI Taxonomy" id="146020"/>
    <lineage>
        <taxon>Bacteria</taxon>
        <taxon>Bacillati</taxon>
        <taxon>Actinomycetota</taxon>
        <taxon>Actinomycetes</taxon>
        <taxon>Mycobacteriales</taxon>
        <taxon>Mycobacteriaceae</taxon>
        <taxon>Mycolicibacterium</taxon>
    </lineage>
</organism>
<feature type="transmembrane region" description="Helical" evidence="1">
    <location>
        <begin position="12"/>
        <end position="37"/>
    </location>
</feature>
<keyword evidence="4" id="KW-1185">Reference proteome</keyword>
<keyword evidence="1" id="KW-1133">Transmembrane helix</keyword>
<keyword evidence="1" id="KW-0472">Membrane</keyword>
<sequence length="227" mass="24333">MNETVNTRTGWLIASALIAVAVYALMWMGYGLHWAWLAAFDDAGLTVPYRYGASHPAWVTGWDVFCTVLSPVTFRIVALVVIAVAVVRRQLRIVLFLLLSVELSALLTELAKNLADRPRPVTALAYAPSTSFPSGHALGVMVGVLALLAVAWPLLRAPLRTWLAVVGAVVIVAIGVGRVVLNVHHPSDVVAGWALGYAYFVVCWLAVRPYPAVTEVDGTPAAPGIAR</sequence>
<evidence type="ECO:0000313" key="3">
    <source>
        <dbReference type="EMBL" id="GAS89338.1"/>
    </source>
</evidence>
<dbReference type="SUPFAM" id="SSF48317">
    <property type="entry name" value="Acid phosphatase/Vanadium-dependent haloperoxidase"/>
    <property type="match status" value="1"/>
</dbReference>